<dbReference type="GO" id="GO:0005125">
    <property type="term" value="F:cytokine activity"/>
    <property type="evidence" value="ECO:0007669"/>
    <property type="project" value="InterPro"/>
</dbReference>
<keyword evidence="1" id="KW-0175">Coiled coil</keyword>
<evidence type="ECO:0000256" key="1">
    <source>
        <dbReference type="SAM" id="Coils"/>
    </source>
</evidence>
<accession>A0A671SIT4</accession>
<dbReference type="Ensembl" id="ENSSANT00000101451.1">
    <property type="protein sequence ID" value="ENSSANP00000095538.1"/>
    <property type="gene ID" value="ENSSANG00000047070.1"/>
</dbReference>
<feature type="coiled-coil region" evidence="1">
    <location>
        <begin position="139"/>
        <end position="166"/>
    </location>
</feature>
<proteinExistence type="predicted"/>
<dbReference type="InterPro" id="IPR009079">
    <property type="entry name" value="4_helix_cytokine-like_core"/>
</dbReference>
<keyword evidence="3" id="KW-1185">Reference proteome</keyword>
<dbReference type="Proteomes" id="UP000472260">
    <property type="component" value="Unassembled WGS sequence"/>
</dbReference>
<dbReference type="InterPro" id="IPR040117">
    <property type="entry name" value="GCSF/MGF"/>
</dbReference>
<organism evidence="2 3">
    <name type="scientific">Sinocyclocheilus anshuiensis</name>
    <dbReference type="NCBI Taxonomy" id="1608454"/>
    <lineage>
        <taxon>Eukaryota</taxon>
        <taxon>Metazoa</taxon>
        <taxon>Chordata</taxon>
        <taxon>Craniata</taxon>
        <taxon>Vertebrata</taxon>
        <taxon>Euteleostomi</taxon>
        <taxon>Actinopterygii</taxon>
        <taxon>Neopterygii</taxon>
        <taxon>Teleostei</taxon>
        <taxon>Ostariophysi</taxon>
        <taxon>Cypriniformes</taxon>
        <taxon>Cyprinidae</taxon>
        <taxon>Cyprininae</taxon>
        <taxon>Sinocyclocheilus</taxon>
    </lineage>
</organism>
<protein>
    <submittedName>
        <fullName evidence="2">Uncharacterized LOC107660487</fullName>
    </submittedName>
</protein>
<dbReference type="SUPFAM" id="SSF47266">
    <property type="entry name" value="4-helical cytokines"/>
    <property type="match status" value="1"/>
</dbReference>
<dbReference type="GO" id="GO:0045639">
    <property type="term" value="P:positive regulation of myeloid cell differentiation"/>
    <property type="evidence" value="ECO:0007669"/>
    <property type="project" value="InterPro"/>
</dbReference>
<gene>
    <name evidence="2" type="primary">csf3a</name>
</gene>
<evidence type="ECO:0000313" key="3">
    <source>
        <dbReference type="Proteomes" id="UP000472260"/>
    </source>
</evidence>
<dbReference type="PANTHER" id="PTHR10511">
    <property type="entry name" value="GRANULOCYTE COLONY-STIMULATING FACTOR"/>
    <property type="match status" value="1"/>
</dbReference>
<reference evidence="2" key="2">
    <citation type="submission" date="2025-09" db="UniProtKB">
        <authorList>
            <consortium name="Ensembl"/>
        </authorList>
    </citation>
    <scope>IDENTIFICATION</scope>
</reference>
<dbReference type="AlphaFoldDB" id="A0A671SIT4"/>
<dbReference type="PANTHER" id="PTHR10511:SF2">
    <property type="entry name" value="GRANULOCYTE COLONY-STIMULATING FACTOR"/>
    <property type="match status" value="1"/>
</dbReference>
<reference evidence="2" key="1">
    <citation type="submission" date="2025-08" db="UniProtKB">
        <authorList>
            <consortium name="Ensembl"/>
        </authorList>
    </citation>
    <scope>IDENTIFICATION</scope>
</reference>
<name>A0A671SIT4_9TELE</name>
<dbReference type="Gene3D" id="1.20.1250.10">
    <property type="match status" value="1"/>
</dbReference>
<evidence type="ECO:0000313" key="2">
    <source>
        <dbReference type="Ensembl" id="ENSSANP00000095538.1"/>
    </source>
</evidence>
<sequence length="242" mass="26771">MMGLCYCCSLVTLRIFFLIAVVIMNFQGKFFTLVGIVASAPISGKLDIMNKDTIAQAHSLINKILQDIPTTHADWINSKSLTLGDSKTRLELEFLKKDMYIPSAPVLQNISSMETCLANITKGLQLHLNLLEEISKANMLAQTDQVKDLQAEIQELLVLIEELQNQAGFDPSKQASDEQSQTPEHDLAKHLTSEYMTQVAAHLSLQQLQDFSCDILRSILSMTSSMAENPNTVQLCVNAAGL</sequence>